<dbReference type="GO" id="GO:0051060">
    <property type="term" value="F:pullulanase activity"/>
    <property type="evidence" value="ECO:0007669"/>
    <property type="project" value="InterPro"/>
</dbReference>
<evidence type="ECO:0000256" key="3">
    <source>
        <dbReference type="ARBA" id="ARBA00022723"/>
    </source>
</evidence>
<dbReference type="InterPro" id="IPR004193">
    <property type="entry name" value="Glyco_hydro_13_N"/>
</dbReference>
<dbReference type="InterPro" id="IPR017853">
    <property type="entry name" value="GH"/>
</dbReference>
<dbReference type="STRING" id="1255658.FM114_13350"/>
<dbReference type="EMBL" id="FUKQ01000047">
    <property type="protein sequence ID" value="SJN42145.1"/>
    <property type="molecule type" value="Genomic_DNA"/>
</dbReference>
<dbReference type="Gene3D" id="3.20.20.80">
    <property type="entry name" value="Glycosidases"/>
    <property type="match status" value="2"/>
</dbReference>
<feature type="chain" id="PRO_5012368016" description="1,4-alpha-D-glucan glucanohydrolase" evidence="6">
    <location>
        <begin position="33"/>
        <end position="1922"/>
    </location>
</feature>
<feature type="signal peptide" evidence="6">
    <location>
        <begin position="1"/>
        <end position="32"/>
    </location>
</feature>
<keyword evidence="9" id="KW-0378">Hydrolase</keyword>
<dbReference type="InterPro" id="IPR013783">
    <property type="entry name" value="Ig-like_fold"/>
</dbReference>
<dbReference type="InterPro" id="IPR024561">
    <property type="entry name" value="Pullul_strch_C"/>
</dbReference>
<dbReference type="Gene3D" id="2.60.40.10">
    <property type="entry name" value="Immunoglobulins"/>
    <property type="match status" value="4"/>
</dbReference>
<evidence type="ECO:0000256" key="5">
    <source>
        <dbReference type="SAM" id="MobiDB-lite"/>
    </source>
</evidence>
<evidence type="ECO:0000256" key="2">
    <source>
        <dbReference type="ARBA" id="ARBA00008061"/>
    </source>
</evidence>
<dbReference type="Pfam" id="PF02806">
    <property type="entry name" value="Alpha-amylase_C"/>
    <property type="match status" value="1"/>
</dbReference>
<reference evidence="9 10" key="1">
    <citation type="submission" date="2017-02" db="EMBL/GenBank/DDBJ databases">
        <authorList>
            <person name="Peterson S.W."/>
        </authorList>
    </citation>
    <scope>NUCLEOTIDE SEQUENCE [LARGE SCALE GENOMIC DNA]</scope>
    <source>
        <strain evidence="9 10">LSP_Lj1</strain>
    </source>
</reference>
<proteinExistence type="inferred from homology"/>
<dbReference type="SUPFAM" id="SSF51445">
    <property type="entry name" value="(Trans)glycosidases"/>
    <property type="match status" value="2"/>
</dbReference>
<dbReference type="SUPFAM" id="SSF81296">
    <property type="entry name" value="E set domains"/>
    <property type="match status" value="2"/>
</dbReference>
<dbReference type="SMART" id="SM00642">
    <property type="entry name" value="Aamy"/>
    <property type="match status" value="1"/>
</dbReference>
<accession>A0A1R4KD70</accession>
<comment type="similarity">
    <text evidence="2">Belongs to the glycosyl hydrolase 13 family.</text>
</comment>
<dbReference type="GO" id="GO:0005975">
    <property type="term" value="P:carbohydrate metabolic process"/>
    <property type="evidence" value="ECO:0007669"/>
    <property type="project" value="InterPro"/>
</dbReference>
<dbReference type="OrthoDB" id="9805159at2"/>
<evidence type="ECO:0000259" key="7">
    <source>
        <dbReference type="SMART" id="SM00632"/>
    </source>
</evidence>
<dbReference type="SMART" id="SM00632">
    <property type="entry name" value="Aamy_C"/>
    <property type="match status" value="1"/>
</dbReference>
<evidence type="ECO:0000313" key="10">
    <source>
        <dbReference type="Proteomes" id="UP000188342"/>
    </source>
</evidence>
<dbReference type="Pfam" id="PF00128">
    <property type="entry name" value="Alpha-amylase"/>
    <property type="match status" value="1"/>
</dbReference>
<dbReference type="InterPro" id="IPR014756">
    <property type="entry name" value="Ig_E-set"/>
</dbReference>
<evidence type="ECO:0000313" key="9">
    <source>
        <dbReference type="EMBL" id="SJN42145.1"/>
    </source>
</evidence>
<dbReference type="InterPro" id="IPR011839">
    <property type="entry name" value="Pullul_strch"/>
</dbReference>
<evidence type="ECO:0000256" key="6">
    <source>
        <dbReference type="SAM" id="SignalP"/>
    </source>
</evidence>
<dbReference type="InterPro" id="IPR006048">
    <property type="entry name" value="A-amylase/branching_C"/>
</dbReference>
<dbReference type="Gene3D" id="2.60.40.1130">
    <property type="entry name" value="Rab geranylgeranyltransferase alpha-subunit, insert domain"/>
    <property type="match status" value="1"/>
</dbReference>
<evidence type="ECO:0000256" key="4">
    <source>
        <dbReference type="ARBA" id="ARBA00030238"/>
    </source>
</evidence>
<dbReference type="CDD" id="cd11339">
    <property type="entry name" value="AmyAc_bac_CMD_like_2"/>
    <property type="match status" value="1"/>
</dbReference>
<feature type="domain" description="Glycosyl hydrolase family 13 catalytic" evidence="8">
    <location>
        <begin position="158"/>
        <end position="614"/>
    </location>
</feature>
<protein>
    <recommendedName>
        <fullName evidence="4">1,4-alpha-D-glucan glucanohydrolase</fullName>
    </recommendedName>
</protein>
<keyword evidence="6" id="KW-0732">Signal</keyword>
<comment type="cofactor">
    <cofactor evidence="1">
        <name>Ca(2+)</name>
        <dbReference type="ChEBI" id="CHEBI:29108"/>
    </cofactor>
</comment>
<feature type="domain" description="Alpha-amylase C-terminal" evidence="7">
    <location>
        <begin position="626"/>
        <end position="708"/>
    </location>
</feature>
<keyword evidence="3" id="KW-0479">Metal-binding</keyword>
<sequence length="1922" mass="206015">MVNTFRRRASALVASALALTFGLGTQPPRAFAAERTATLVGSLQDELGCSSDWQLDCEKTQLTKQPNSSIHSTTVTIPAGSWEYKVAIDKSWDEAYGEGDGNAKLVLEAPAEVELSYDDQTHQIGLRPTKLAGAVGDEDKKLATDSLREAVTKERFYFLMADRFANGSTANDTGGIPGDRMKNGFDPSDKGFYHGGDLKGVINKLDYIKGMGTTAIWLTPSFKNRPVQGTGENASAGYHGYWITDFTQIDPHLGTNDDMKQLIDQAHAKGMKVYFDIITNHTADVIDNAQKSYSYVSKDKAPYRDASGKVFDDAEYAGRADFPALDAATSFPLTPVVADADKDVKVPSWLNDPTMYHNRGDSTYAGESSTYGDFSGLDDLFTERPEVITGMTDIYKTWAAFGIDGFRIDTVKHVNTPFWSQFSPAVTKAATDAGTKDFFMFGEVYDADPKVQSTYTTAGKLPATLDFGFQAAAVNAVQGKATTGLRDFFASDDWYTDTDSNAYQLPTFLGNHDMGRIGMMLSKAGYSGDELLKRTQLANSLMFLVRGNPITYYGDEQGFTGAGGDKDARQDMFGTRTAQYQAESLVGGGTMGTGEHFSTTSPLYRQIAQLAKLRQDHPALTDGAQIHRYASSGAGIYAFSRIDRATGTEYVVAVNNSDKQASASFQTFLPNGKFAPLQGSSTTLTSGKDSRVSVTVPALSVGVWKAKSPLRDRANAPAVQFKAPTAGAVIGNGRTEISASVPENTFAQVSFAWRPVGTSEFKPLGTDDNAPYRVFADTSSLAKGSLVEYRAIVKDSSGNVNATSTYAKVGTPKPASTGDTGNVGPVTQPDAVSVPGSHNSEMGCAADWSPDCDKAQLTLDAKDQVWKGTFQVPAAEYAYKAAINKSWDENYGAGGAAGGANVTYNSPGTVTFYYDHARHYVTSDAQGPIITAPGSFQSKLGCSADWSPDCMQPWLVDADGDGVYTWSSAAIPAGNYEFKIAEGLSWDTSYGDGGAAGGNNMTMAVPADGTVMTISYDAATHKTTVAASKAGAAPDLKAAKAIWLDRDTIAWPASSLPKGADPASLDWRLHWSKAGNLRVDAETLVADDAQQADLTWNPAGISADVLAKHPELKGYLALGLDKATAKKVPQILTGQVAVAMYDDLGGLLDATGVQIPKVLDDLYGKAASGKKLGASFSSTGITFRVWAPTAQQVNLLTWPAGSPDQDASKATRVPMKKDASGTWQAITGKKFENVRYLYEVKVFVPAEQKVVTNQVTDPYSVALTLNSTRSVAVNLDSPQWKPQQWAKTASPKLAQSVDSTIYELHVRDFSIQDKTVPAADRGSYKAFASNGDGTKHLRQLATAGLNTVHLLPTFDIATIEEDEAKQKTPPCDLASYAPDSKEQQACIQKIADADGYNWGYDPLHYLAPEGSYASTTTAADGGNRVAEFRTMVGALHANGLRVVLDQVYNHTPASGQDAKSVLDKVVPGYYQRLDAKGAVYTSTCCQNTATEHTMMGKLMVDSTVLWAKAYKVDGFRYDLMGHHSVENMKAVRAALDKLTLARDGVDGKSIYLYGEGWNFGEVENNALFTQASQGQLNGTGIGTFSDRLRDAVRGGGPFDEDPRKQGFGSGEASDPNGAPINADAAKGLDHDMDLVQLGLAGNLEDYSFRTMSGAVKTGAQVDYNGAPAGYASEPGEVISYVDAHDNETLWDSLTMKLPGSTSMDDRVRMNTVSLATTALAQTPSFWHAGADMLRSKSLDRNSYNSGDWFNTLDWTGADNGFGKGLPPEADNAAKYGFMQPLLADATNKPSQEQVLRAQAQANDLLKLRFSTKLFRLGSAEQIKAKVSYPISGTNAMRQGVLVQRIDDTVGADADPSLKGLVVVYNTTPHAQRQPVAAVKGASFQLSPVQAKGSDDVVKKSSYDAASGTFTVPPRTVAVFVQK</sequence>
<gene>
    <name evidence="9" type="ORF">FM114_13350</name>
</gene>
<dbReference type="Pfam" id="PF17967">
    <property type="entry name" value="Pullulanase_N2"/>
    <property type="match status" value="1"/>
</dbReference>
<dbReference type="GO" id="GO:0046872">
    <property type="term" value="F:metal ion binding"/>
    <property type="evidence" value="ECO:0007669"/>
    <property type="project" value="UniProtKB-KW"/>
</dbReference>
<dbReference type="InterPro" id="IPR006047">
    <property type="entry name" value="GH13_cat_dom"/>
</dbReference>
<dbReference type="Proteomes" id="UP000188342">
    <property type="component" value="Unassembled WGS sequence"/>
</dbReference>
<dbReference type="InterPro" id="IPR054409">
    <property type="entry name" value="X25_BaPul-like"/>
</dbReference>
<dbReference type="PANTHER" id="PTHR43002">
    <property type="entry name" value="GLYCOGEN DEBRANCHING ENZYME"/>
    <property type="match status" value="1"/>
</dbReference>
<dbReference type="CDD" id="cd12962">
    <property type="entry name" value="X25_BaPul_like"/>
    <property type="match status" value="3"/>
</dbReference>
<keyword evidence="10" id="KW-1185">Reference proteome</keyword>
<dbReference type="SUPFAM" id="SSF51011">
    <property type="entry name" value="Glycosyl hydrolase domain"/>
    <property type="match status" value="2"/>
</dbReference>
<dbReference type="InterPro" id="IPR040671">
    <property type="entry name" value="Pullulanase_N2"/>
</dbReference>
<dbReference type="InterPro" id="IPR031319">
    <property type="entry name" value="A-amylase_C"/>
</dbReference>
<dbReference type="NCBIfam" id="TIGR02103">
    <property type="entry name" value="pullul_strch"/>
    <property type="match status" value="1"/>
</dbReference>
<name>A0A1R4KD70_9ACTN</name>
<evidence type="ECO:0000259" key="8">
    <source>
        <dbReference type="SMART" id="SM00642"/>
    </source>
</evidence>
<feature type="region of interest" description="Disordered" evidence="5">
    <location>
        <begin position="1592"/>
        <end position="1618"/>
    </location>
</feature>
<dbReference type="RefSeq" id="WP_094765617.1">
    <property type="nucleotide sequence ID" value="NZ_FUKQ01000047.1"/>
</dbReference>
<dbReference type="Pfam" id="PF22058">
    <property type="entry name" value="X25_BaPul_like"/>
    <property type="match status" value="3"/>
</dbReference>
<dbReference type="CDD" id="cd02860">
    <property type="entry name" value="E_set_Pullulanase"/>
    <property type="match status" value="1"/>
</dbReference>
<keyword evidence="9" id="KW-0326">Glycosidase</keyword>
<evidence type="ECO:0000256" key="1">
    <source>
        <dbReference type="ARBA" id="ARBA00001913"/>
    </source>
</evidence>
<dbReference type="Gene3D" id="2.60.40.1180">
    <property type="entry name" value="Golgi alpha-mannosidase II"/>
    <property type="match status" value="2"/>
</dbReference>
<dbReference type="CDD" id="cd11341">
    <property type="entry name" value="AmyAc_Pullulanase_LD-like"/>
    <property type="match status" value="1"/>
</dbReference>
<organism evidence="9 10">
    <name type="scientific">Luteococcus japonicus LSP_Lj1</name>
    <dbReference type="NCBI Taxonomy" id="1255658"/>
    <lineage>
        <taxon>Bacteria</taxon>
        <taxon>Bacillati</taxon>
        <taxon>Actinomycetota</taxon>
        <taxon>Actinomycetes</taxon>
        <taxon>Propionibacteriales</taxon>
        <taxon>Propionibacteriaceae</taxon>
        <taxon>Luteococcus</taxon>
    </lineage>
</organism>
<dbReference type="Pfam" id="PF11852">
    <property type="entry name" value="Pullul_strch_C"/>
    <property type="match status" value="1"/>
</dbReference>
<dbReference type="InterPro" id="IPR013780">
    <property type="entry name" value="Glyco_hydro_b"/>
</dbReference>
<dbReference type="Pfam" id="PF02922">
    <property type="entry name" value="CBM_48"/>
    <property type="match status" value="1"/>
</dbReference>